<proteinExistence type="predicted"/>
<name>A0A2T2P6T7_CORCC</name>
<organism evidence="1 2">
    <name type="scientific">Corynespora cassiicola Philippines</name>
    <dbReference type="NCBI Taxonomy" id="1448308"/>
    <lineage>
        <taxon>Eukaryota</taxon>
        <taxon>Fungi</taxon>
        <taxon>Dikarya</taxon>
        <taxon>Ascomycota</taxon>
        <taxon>Pezizomycotina</taxon>
        <taxon>Dothideomycetes</taxon>
        <taxon>Pleosporomycetidae</taxon>
        <taxon>Pleosporales</taxon>
        <taxon>Corynesporascaceae</taxon>
        <taxon>Corynespora</taxon>
    </lineage>
</organism>
<evidence type="ECO:0000313" key="2">
    <source>
        <dbReference type="Proteomes" id="UP000240883"/>
    </source>
</evidence>
<evidence type="ECO:0000313" key="1">
    <source>
        <dbReference type="EMBL" id="PSN73246.1"/>
    </source>
</evidence>
<sequence length="307" mass="32924">MSKHCAMMSARQARRGLLQRPASSRQECAAALERARWCIAGKRSRAGGLLEDALGSLAKVGKADRVALRADPTSWLDGPGWAAPPECASSSAQSQNEAMRWKRRQCDGALEAVAISESPAARAGTSRHEQAPHGVDPRRSMHVALSLLGLQQTVAKGLRTRGGPAAASWPQHDSRTRRRQVHECTAYTPPPSPWPSLWLRTLGRPCATRCEHSAAGWLTGAIFGAASRGTVARRLFPLLCPSPGPPMVSSAGLCSRPDATTSVIPAPTPAAIEFENGPDRRRKTLDWHPTLDPTVNGCVRVLPQPQA</sequence>
<dbReference type="Proteomes" id="UP000240883">
    <property type="component" value="Unassembled WGS sequence"/>
</dbReference>
<dbReference type="EMBL" id="KZ678129">
    <property type="protein sequence ID" value="PSN73246.1"/>
    <property type="molecule type" value="Genomic_DNA"/>
</dbReference>
<dbReference type="AlphaFoldDB" id="A0A2T2P6T7"/>
<reference evidence="1 2" key="1">
    <citation type="journal article" date="2018" name="Front. Microbiol.">
        <title>Genome-Wide Analysis of Corynespora cassiicola Leaf Fall Disease Putative Effectors.</title>
        <authorList>
            <person name="Lopez D."/>
            <person name="Ribeiro S."/>
            <person name="Label P."/>
            <person name="Fumanal B."/>
            <person name="Venisse J.S."/>
            <person name="Kohler A."/>
            <person name="de Oliveira R.R."/>
            <person name="Labutti K."/>
            <person name="Lipzen A."/>
            <person name="Lail K."/>
            <person name="Bauer D."/>
            <person name="Ohm R.A."/>
            <person name="Barry K.W."/>
            <person name="Spatafora J."/>
            <person name="Grigoriev I.V."/>
            <person name="Martin F.M."/>
            <person name="Pujade-Renaud V."/>
        </authorList>
    </citation>
    <scope>NUCLEOTIDE SEQUENCE [LARGE SCALE GENOMIC DNA]</scope>
    <source>
        <strain evidence="1 2">Philippines</strain>
    </source>
</reference>
<gene>
    <name evidence="1" type="ORF">BS50DRAFT_183003</name>
</gene>
<protein>
    <submittedName>
        <fullName evidence="1">Uncharacterized protein</fullName>
    </submittedName>
</protein>
<accession>A0A2T2P6T7</accession>
<keyword evidence="2" id="KW-1185">Reference proteome</keyword>